<dbReference type="Proteomes" id="UP000199514">
    <property type="component" value="Unassembled WGS sequence"/>
</dbReference>
<organism evidence="2 3">
    <name type="scientific">Flexibacter flexilis DSM 6793</name>
    <dbReference type="NCBI Taxonomy" id="927664"/>
    <lineage>
        <taxon>Bacteria</taxon>
        <taxon>Pseudomonadati</taxon>
        <taxon>Bacteroidota</taxon>
        <taxon>Cytophagia</taxon>
        <taxon>Cytophagales</taxon>
        <taxon>Flexibacteraceae</taxon>
        <taxon>Flexibacter</taxon>
    </lineage>
</organism>
<name>A0A1I1GPP8_9BACT</name>
<evidence type="ECO:0000313" key="2">
    <source>
        <dbReference type="EMBL" id="SFC13624.1"/>
    </source>
</evidence>
<protein>
    <recommendedName>
        <fullName evidence="4">DUF2254 domain-containing protein</fullName>
    </recommendedName>
</protein>
<reference evidence="2 3" key="1">
    <citation type="submission" date="2016-10" db="EMBL/GenBank/DDBJ databases">
        <authorList>
            <person name="de Groot N.N."/>
        </authorList>
    </citation>
    <scope>NUCLEOTIDE SEQUENCE [LARGE SCALE GENOMIC DNA]</scope>
    <source>
        <strain evidence="2 3">DSM 6793</strain>
    </source>
</reference>
<sequence>MQNPLFDRIFLSRLYDRYQLIITFLIVLLAVLLADISLHYVSASILDIPLFEHMIEREQATSIPQDLFEAEVWLGALSLILGTLIIVISIASQSTPKLIDLYISDQISLFYVWFLVIGTLHSYAIQVMASTMPHLRVSSVFLNTYIMLPLSFLMAIPYILYILKYTKTSNVIAKIQNDNVKRINYLSKQKHYDNFSDKHLIASYQYRMFESLNQLDDLLEYVEFKEPKGDIIHKIGQTVRYYVIKKAQINPAFFALSERIRNDISFKTMVGQFEEIQHTRIFYEQKAFRLLGNAYIKLIENGDFDLASLCAAEISECGAEAIRQKDDALLDAIIVRFNTLLRFGIKHGLRNGELRNIYNTVFHYSSLINEMVQAGKTAHIRRSCNYLKIYGSEIHRHAQKEPSFNFLVDVFALALKDILITLHYKQAEEKLQKEVLDFFLQLDSPPDLSDTGEVRGVSDGVRVLQVALALFYLSVEHLAFVDLIIKDLLEDEAILGKEKLLAGIVATGKRLQKSTPTFWEDTDRGNTNIYYSSHQMFIPVFVERFQKKLQTGH</sequence>
<keyword evidence="1" id="KW-0472">Membrane</keyword>
<proteinExistence type="predicted"/>
<feature type="transmembrane region" description="Helical" evidence="1">
    <location>
        <begin position="103"/>
        <end position="125"/>
    </location>
</feature>
<dbReference type="AlphaFoldDB" id="A0A1I1GPP8"/>
<dbReference type="RefSeq" id="WP_143083899.1">
    <property type="nucleotide sequence ID" value="NZ_FOLE01000003.1"/>
</dbReference>
<feature type="transmembrane region" description="Helical" evidence="1">
    <location>
        <begin position="20"/>
        <end position="41"/>
    </location>
</feature>
<dbReference type="EMBL" id="FOLE01000003">
    <property type="protein sequence ID" value="SFC13624.1"/>
    <property type="molecule type" value="Genomic_DNA"/>
</dbReference>
<gene>
    <name evidence="2" type="ORF">SAMN05421780_10347</name>
</gene>
<feature type="transmembrane region" description="Helical" evidence="1">
    <location>
        <begin position="145"/>
        <end position="163"/>
    </location>
</feature>
<evidence type="ECO:0008006" key="4">
    <source>
        <dbReference type="Google" id="ProtNLM"/>
    </source>
</evidence>
<accession>A0A1I1GPP8</accession>
<evidence type="ECO:0000256" key="1">
    <source>
        <dbReference type="SAM" id="Phobius"/>
    </source>
</evidence>
<keyword evidence="1" id="KW-1133">Transmembrane helix</keyword>
<feature type="transmembrane region" description="Helical" evidence="1">
    <location>
        <begin position="72"/>
        <end position="91"/>
    </location>
</feature>
<keyword evidence="1" id="KW-0812">Transmembrane</keyword>
<dbReference type="OrthoDB" id="977140at2"/>
<evidence type="ECO:0000313" key="3">
    <source>
        <dbReference type="Proteomes" id="UP000199514"/>
    </source>
</evidence>
<keyword evidence="3" id="KW-1185">Reference proteome</keyword>